<evidence type="ECO:0000313" key="1">
    <source>
        <dbReference type="EMBL" id="SQH76940.1"/>
    </source>
</evidence>
<dbReference type="OrthoDB" id="6266268at2"/>
<dbReference type="KEGG" id="sbk:SHEWBE_2977"/>
<protein>
    <submittedName>
        <fullName evidence="1">Uncharacterized protein</fullName>
    </submittedName>
</protein>
<dbReference type="AlphaFoldDB" id="A0A330M7H5"/>
<dbReference type="EMBL" id="LS483452">
    <property type="protein sequence ID" value="SQH76940.1"/>
    <property type="molecule type" value="Genomic_DNA"/>
</dbReference>
<gene>
    <name evidence="1" type="ORF">SHEWBE_2977</name>
</gene>
<accession>A0A330M7H5</accession>
<name>A0A330M7H5_9GAMM</name>
<dbReference type="Proteomes" id="UP000250123">
    <property type="component" value="Chromosome SHEWBE"/>
</dbReference>
<dbReference type="RefSeq" id="WP_112352986.1">
    <property type="nucleotide sequence ID" value="NZ_LS483452.1"/>
</dbReference>
<organism evidence="1 2">
    <name type="scientific">Shewanella benthica</name>
    <dbReference type="NCBI Taxonomy" id="43661"/>
    <lineage>
        <taxon>Bacteria</taxon>
        <taxon>Pseudomonadati</taxon>
        <taxon>Pseudomonadota</taxon>
        <taxon>Gammaproteobacteria</taxon>
        <taxon>Alteromonadales</taxon>
        <taxon>Shewanellaceae</taxon>
        <taxon>Shewanella</taxon>
    </lineage>
</organism>
<sequence length="141" mass="15746">MIDTIISRLKAVEGYDVREGFYTQSLASKSKFIFVQPHQDSAEIPSGKNPYKEELRLQLVVGVKLTATAKPTAELINAVRQIRTAFFNGERNPAKPSWLKGVISFTEPEPCKYIMPEAHEKHGLAVITLSITQTVKFGDLL</sequence>
<proteinExistence type="predicted"/>
<reference evidence="2" key="1">
    <citation type="submission" date="2018-06" db="EMBL/GenBank/DDBJ databases">
        <authorList>
            <person name="Cea G.-C."/>
            <person name="William W."/>
        </authorList>
    </citation>
    <scope>NUCLEOTIDE SEQUENCE [LARGE SCALE GENOMIC DNA]</scope>
    <source>
        <strain evidence="2">DB21MT-2</strain>
    </source>
</reference>
<evidence type="ECO:0000313" key="2">
    <source>
        <dbReference type="Proteomes" id="UP000250123"/>
    </source>
</evidence>